<dbReference type="EMBL" id="FOSK01000006">
    <property type="protein sequence ID" value="SFK55598.1"/>
    <property type="molecule type" value="Genomic_DNA"/>
</dbReference>
<accession>A0A1I4AGR0</accession>
<evidence type="ECO:0000313" key="2">
    <source>
        <dbReference type="Proteomes" id="UP000199598"/>
    </source>
</evidence>
<comment type="caution">
    <text evidence="1">The sequence shown here is derived from an EMBL/GenBank/DDBJ whole genome shotgun (WGS) entry which is preliminary data.</text>
</comment>
<dbReference type="Proteomes" id="UP000199598">
    <property type="component" value="Unassembled WGS sequence"/>
</dbReference>
<organism evidence="1 2">
    <name type="scientific">Pseudovibrio ascidiaceicola</name>
    <dbReference type="NCBI Taxonomy" id="285279"/>
    <lineage>
        <taxon>Bacteria</taxon>
        <taxon>Pseudomonadati</taxon>
        <taxon>Pseudomonadota</taxon>
        <taxon>Alphaproteobacteria</taxon>
        <taxon>Hyphomicrobiales</taxon>
        <taxon>Stappiaceae</taxon>
        <taxon>Pseudovibrio</taxon>
    </lineage>
</organism>
<protein>
    <submittedName>
        <fullName evidence="1">Uncharacterized protein</fullName>
    </submittedName>
</protein>
<gene>
    <name evidence="1" type="ORF">SAMN04488518_106201</name>
</gene>
<keyword evidence="2" id="KW-1185">Reference proteome</keyword>
<name>A0A1I4AGR0_9HYPH</name>
<dbReference type="RefSeq" id="WP_093520046.1">
    <property type="nucleotide sequence ID" value="NZ_FOSK01000006.1"/>
</dbReference>
<reference evidence="1 2" key="1">
    <citation type="submission" date="2016-10" db="EMBL/GenBank/DDBJ databases">
        <authorList>
            <person name="Varghese N."/>
            <person name="Submissions S."/>
        </authorList>
    </citation>
    <scope>NUCLEOTIDE SEQUENCE [LARGE SCALE GENOMIC DNA]</scope>
    <source>
        <strain evidence="1 2">DSM 16392</strain>
    </source>
</reference>
<evidence type="ECO:0000313" key="1">
    <source>
        <dbReference type="EMBL" id="SFK55598.1"/>
    </source>
</evidence>
<proteinExistence type="predicted"/>
<sequence length="214" mass="24840">MFEKSVFINCPFDAEYAPLLEAALFTIVYLDFQPRLATESLEAGENRLDKIIELIQACKYSMHDLSLCRAQEAGEAFRMNMPFELGIDLGIRRSAANRFSQKRFLIFEKNAFDLKPTLSDLGGQDVLHHKGNFEEVIRHTRNFLHIETQVHAPGDAKLISEYSTFQGWMYEKKIYEGHSERNIKELPTTERLNEMLIWNQLGRPPIFEPIVENK</sequence>